<dbReference type="Proteomes" id="UP000316426">
    <property type="component" value="Chromosome"/>
</dbReference>
<keyword evidence="2" id="KW-1003">Cell membrane</keyword>
<evidence type="ECO:0000256" key="1">
    <source>
        <dbReference type="ARBA" id="ARBA00004236"/>
    </source>
</evidence>
<dbReference type="GO" id="GO:0044781">
    <property type="term" value="P:bacterial-type flagellum organization"/>
    <property type="evidence" value="ECO:0007669"/>
    <property type="project" value="InterPro"/>
</dbReference>
<protein>
    <submittedName>
        <fullName evidence="9">Flagellar biosynthesis protein, FliO</fullName>
    </submittedName>
</protein>
<keyword evidence="9" id="KW-0966">Cell projection</keyword>
<name>A0A518KBU2_9BACT</name>
<dbReference type="GO" id="GO:0016020">
    <property type="term" value="C:membrane"/>
    <property type="evidence" value="ECO:0007669"/>
    <property type="project" value="InterPro"/>
</dbReference>
<comment type="subcellular location">
    <subcellularLocation>
        <location evidence="1">Cell membrane</location>
    </subcellularLocation>
</comment>
<reference evidence="9 10" key="1">
    <citation type="submission" date="2019-02" db="EMBL/GenBank/DDBJ databases">
        <title>Deep-cultivation of Planctomycetes and their phenomic and genomic characterization uncovers novel biology.</title>
        <authorList>
            <person name="Wiegand S."/>
            <person name="Jogler M."/>
            <person name="Boedeker C."/>
            <person name="Pinto D."/>
            <person name="Vollmers J."/>
            <person name="Rivas-Marin E."/>
            <person name="Kohn T."/>
            <person name="Peeters S.H."/>
            <person name="Heuer A."/>
            <person name="Rast P."/>
            <person name="Oberbeckmann S."/>
            <person name="Bunk B."/>
            <person name="Jeske O."/>
            <person name="Meyerdierks A."/>
            <person name="Storesund J.E."/>
            <person name="Kallscheuer N."/>
            <person name="Luecker S."/>
            <person name="Lage O.M."/>
            <person name="Pohl T."/>
            <person name="Merkel B.J."/>
            <person name="Hornburger P."/>
            <person name="Mueller R.-W."/>
            <person name="Bruemmer F."/>
            <person name="Labrenz M."/>
            <person name="Spormann A.M."/>
            <person name="Op den Camp H."/>
            <person name="Overmann J."/>
            <person name="Amann R."/>
            <person name="Jetten M.S.M."/>
            <person name="Mascher T."/>
            <person name="Medema M.H."/>
            <person name="Devos D.P."/>
            <person name="Kaster A.-K."/>
            <person name="Ovreas L."/>
            <person name="Rohde M."/>
            <person name="Galperin M.Y."/>
            <person name="Jogler C."/>
        </authorList>
    </citation>
    <scope>NUCLEOTIDE SEQUENCE [LARGE SCALE GENOMIC DNA]</scope>
    <source>
        <strain evidence="9 10">Spa11</strain>
    </source>
</reference>
<feature type="signal peptide" evidence="8">
    <location>
        <begin position="1"/>
        <end position="20"/>
    </location>
</feature>
<evidence type="ECO:0000256" key="6">
    <source>
        <dbReference type="SAM" id="MobiDB-lite"/>
    </source>
</evidence>
<keyword evidence="4 7" id="KW-1133">Transmembrane helix</keyword>
<dbReference type="RefSeq" id="WP_197529471.1">
    <property type="nucleotide sequence ID" value="NZ_CP036349.1"/>
</dbReference>
<evidence type="ECO:0000256" key="5">
    <source>
        <dbReference type="ARBA" id="ARBA00023136"/>
    </source>
</evidence>
<keyword evidence="8" id="KW-0732">Signal</keyword>
<dbReference type="EMBL" id="CP036349">
    <property type="protein sequence ID" value="QDV75260.1"/>
    <property type="molecule type" value="Genomic_DNA"/>
</dbReference>
<organism evidence="9 10">
    <name type="scientific">Botrimarina mediterranea</name>
    <dbReference type="NCBI Taxonomy" id="2528022"/>
    <lineage>
        <taxon>Bacteria</taxon>
        <taxon>Pseudomonadati</taxon>
        <taxon>Planctomycetota</taxon>
        <taxon>Planctomycetia</taxon>
        <taxon>Pirellulales</taxon>
        <taxon>Lacipirellulaceae</taxon>
        <taxon>Botrimarina</taxon>
    </lineage>
</organism>
<gene>
    <name evidence="9" type="ORF">Spa11_34740</name>
</gene>
<evidence type="ECO:0000256" key="2">
    <source>
        <dbReference type="ARBA" id="ARBA00022475"/>
    </source>
</evidence>
<keyword evidence="10" id="KW-1185">Reference proteome</keyword>
<dbReference type="KEGG" id="bmei:Spa11_34740"/>
<evidence type="ECO:0000256" key="4">
    <source>
        <dbReference type="ARBA" id="ARBA00022989"/>
    </source>
</evidence>
<feature type="region of interest" description="Disordered" evidence="6">
    <location>
        <begin position="97"/>
        <end position="179"/>
    </location>
</feature>
<keyword evidence="9" id="KW-0969">Cilium</keyword>
<proteinExistence type="predicted"/>
<dbReference type="InterPro" id="IPR022781">
    <property type="entry name" value="Flagellar_biosynth_FliO"/>
</dbReference>
<keyword evidence="9" id="KW-0282">Flagellum</keyword>
<evidence type="ECO:0000256" key="7">
    <source>
        <dbReference type="SAM" id="Phobius"/>
    </source>
</evidence>
<feature type="chain" id="PRO_5022178863" evidence="8">
    <location>
        <begin position="21"/>
        <end position="342"/>
    </location>
</feature>
<dbReference type="PROSITE" id="PS51257">
    <property type="entry name" value="PROKAR_LIPOPROTEIN"/>
    <property type="match status" value="1"/>
</dbReference>
<feature type="transmembrane region" description="Helical" evidence="7">
    <location>
        <begin position="192"/>
        <end position="213"/>
    </location>
</feature>
<evidence type="ECO:0000256" key="3">
    <source>
        <dbReference type="ARBA" id="ARBA00022692"/>
    </source>
</evidence>
<accession>A0A518KBU2</accession>
<keyword evidence="3 7" id="KW-0812">Transmembrane</keyword>
<keyword evidence="5 7" id="KW-0472">Membrane</keyword>
<dbReference type="Pfam" id="PF04347">
    <property type="entry name" value="FliO"/>
    <property type="match status" value="1"/>
</dbReference>
<evidence type="ECO:0000313" key="10">
    <source>
        <dbReference type="Proteomes" id="UP000316426"/>
    </source>
</evidence>
<dbReference type="AlphaFoldDB" id="A0A518KBU2"/>
<evidence type="ECO:0000256" key="8">
    <source>
        <dbReference type="SAM" id="SignalP"/>
    </source>
</evidence>
<evidence type="ECO:0000313" key="9">
    <source>
        <dbReference type="EMBL" id="QDV75260.1"/>
    </source>
</evidence>
<sequence precursor="true">MPTRFCPTLLLALAAACASADVGVGAEAIVPRNEFARIRPGVSSSGPQGMRRVDSNVEPATFHSLGLSAPLSPPKSVVDNALQATKDPKVSELIVSNPAPAPEESVRLPTESVAEPVTLTPPTSAEPLPLAMKPERATNQPDSLNVAAPPDASPGRLLLGAPADDKPSQPRHGASSNPLDAVMNWRPSSQQMTATGAGLAITVGLLLSFIWLVRSMAPKASRPLPREVVEVLGRTPLGSKQMTQLVRVGHKLVLIAITPDGAETLTEITDPEEVARLVAACDSSGGRGSTAEFDAMLRQMESERTRPGFLDTSDNHRYDDAAFDPRSLAAAYANTPGGRGDG</sequence>